<gene>
    <name evidence="3" type="primary">LOC110987049</name>
</gene>
<feature type="region of interest" description="Disordered" evidence="1">
    <location>
        <begin position="315"/>
        <end position="338"/>
    </location>
</feature>
<feature type="region of interest" description="Disordered" evidence="1">
    <location>
        <begin position="52"/>
        <end position="75"/>
    </location>
</feature>
<dbReference type="RefSeq" id="XP_022105153.1">
    <property type="nucleotide sequence ID" value="XM_022249461.1"/>
</dbReference>
<dbReference type="OMA" id="MEQYRRD"/>
<name>A0A8B7ZHM4_ACAPL</name>
<sequence>MVYKMTVRGQRTEDSPTCNYECTSKASSSLLKLSTDLPCICDRGAHPRDDGHLTGWGSVAGPKTKHRGVGASRIPRKPFPSRLYEATASDSRSNEFVFRHYQNVGLYMEQYRRDHTVMDTGRTLRQTAEDRVILITPSRPISTPGSDHLRLPSVRGNRSMVSPTAITIKEHRVDNRRRVLCEDTSRGSSRETHSTVWPQCDLPKPSSCTPIFKSKGNRKRQGRRKLGNLGAEAVKSKLIDSYTGGTFVNIVGELRAEVVGSHLKSTGRKRSNLRMNSLGNTASSADRGMNARTYETWDHIWQENFDHSAERTSIGSFNTKGKANTKPGHLQNKPPRHTQNRCDICPDFALEPGKMALTNYYLGSRNFFQANSVVGNNNRHVVTKTRPPISYQRRAPPLSRDTVVVGTGSPFKTEQCYSDK</sequence>
<dbReference type="OrthoDB" id="10474484at2759"/>
<keyword evidence="2" id="KW-1185">Reference proteome</keyword>
<evidence type="ECO:0000256" key="1">
    <source>
        <dbReference type="SAM" id="MobiDB-lite"/>
    </source>
</evidence>
<organism evidence="2 3">
    <name type="scientific">Acanthaster planci</name>
    <name type="common">Crown-of-thorns starfish</name>
    <dbReference type="NCBI Taxonomy" id="133434"/>
    <lineage>
        <taxon>Eukaryota</taxon>
        <taxon>Metazoa</taxon>
        <taxon>Echinodermata</taxon>
        <taxon>Eleutherozoa</taxon>
        <taxon>Asterozoa</taxon>
        <taxon>Asteroidea</taxon>
        <taxon>Valvatacea</taxon>
        <taxon>Valvatida</taxon>
        <taxon>Acanthasteridae</taxon>
        <taxon>Acanthaster</taxon>
    </lineage>
</organism>
<proteinExistence type="predicted"/>
<reference evidence="3" key="1">
    <citation type="submission" date="2025-08" db="UniProtKB">
        <authorList>
            <consortium name="RefSeq"/>
        </authorList>
    </citation>
    <scope>IDENTIFICATION</scope>
</reference>
<evidence type="ECO:0000313" key="3">
    <source>
        <dbReference type="RefSeq" id="XP_022105153.1"/>
    </source>
</evidence>
<dbReference type="Proteomes" id="UP000694845">
    <property type="component" value="Unplaced"/>
</dbReference>
<dbReference type="GeneID" id="110987049"/>
<evidence type="ECO:0000313" key="2">
    <source>
        <dbReference type="Proteomes" id="UP000694845"/>
    </source>
</evidence>
<dbReference type="AlphaFoldDB" id="A0A8B7ZHM4"/>
<accession>A0A8B7ZHM4</accession>
<dbReference type="KEGG" id="aplc:110987049"/>
<protein>
    <submittedName>
        <fullName evidence="3">Uncharacterized protein LOC110987049</fullName>
    </submittedName>
</protein>